<reference evidence="3" key="1">
    <citation type="submission" date="2010-08" db="EMBL/GenBank/DDBJ databases">
        <authorList>
            <consortium name="Caenorhabditis japonica Sequencing Consortium"/>
            <person name="Wilson R.K."/>
        </authorList>
    </citation>
    <scope>NUCLEOTIDE SEQUENCE [LARGE SCALE GENOMIC DNA]</scope>
    <source>
        <strain evidence="3">DF5081</strain>
    </source>
</reference>
<sequence>MEDAATLATRECRKLRERDGCFALSSLNLTPNACEIHFSIGATDGMIDASSEKCGRKTVLTIHFTLSFIAFLLCLLALISPSWHQVNLENGRTEHHHGLWLDCKRDYSFDYGRSRDYYETLYRRDLQGSPFSAF</sequence>
<dbReference type="PANTHER" id="PTHR35574:SF2">
    <property type="entry name" value="CLAUDIN-LIKE IN CAENORHABDITIS"/>
    <property type="match status" value="1"/>
</dbReference>
<keyword evidence="1" id="KW-0472">Membrane</keyword>
<dbReference type="Proteomes" id="UP000005237">
    <property type="component" value="Unassembled WGS sequence"/>
</dbReference>
<dbReference type="Pfam" id="PF07062">
    <property type="entry name" value="Clc-like"/>
    <property type="match status" value="1"/>
</dbReference>
<dbReference type="EnsemblMetazoa" id="CJA36974.1">
    <property type="protein sequence ID" value="CJA36974.1"/>
    <property type="gene ID" value="WBGene00212821"/>
</dbReference>
<keyword evidence="1" id="KW-0812">Transmembrane</keyword>
<evidence type="ECO:0000313" key="2">
    <source>
        <dbReference type="EnsemblMetazoa" id="CJA36974.1"/>
    </source>
</evidence>
<reference evidence="2" key="2">
    <citation type="submission" date="2022-06" db="UniProtKB">
        <authorList>
            <consortium name="EnsemblMetazoa"/>
        </authorList>
    </citation>
    <scope>IDENTIFICATION</scope>
    <source>
        <strain evidence="2">DF5081</strain>
    </source>
</reference>
<keyword evidence="3" id="KW-1185">Reference proteome</keyword>
<dbReference type="AlphaFoldDB" id="A0A8R1IKT5"/>
<accession>A0A8R1IKT5</accession>
<organism evidence="2 3">
    <name type="scientific">Caenorhabditis japonica</name>
    <dbReference type="NCBI Taxonomy" id="281687"/>
    <lineage>
        <taxon>Eukaryota</taxon>
        <taxon>Metazoa</taxon>
        <taxon>Ecdysozoa</taxon>
        <taxon>Nematoda</taxon>
        <taxon>Chromadorea</taxon>
        <taxon>Rhabditida</taxon>
        <taxon>Rhabditina</taxon>
        <taxon>Rhabditomorpha</taxon>
        <taxon>Rhabditoidea</taxon>
        <taxon>Rhabditidae</taxon>
        <taxon>Peloderinae</taxon>
        <taxon>Caenorhabditis</taxon>
    </lineage>
</organism>
<dbReference type="PANTHER" id="PTHR35574">
    <property type="entry name" value="PUTATIVE-RELATED"/>
    <property type="match status" value="1"/>
</dbReference>
<dbReference type="Gene3D" id="1.20.140.150">
    <property type="match status" value="1"/>
</dbReference>
<name>A0A8R1IKT5_CAEJA</name>
<feature type="transmembrane region" description="Helical" evidence="1">
    <location>
        <begin position="59"/>
        <end position="79"/>
    </location>
</feature>
<evidence type="ECO:0000313" key="3">
    <source>
        <dbReference type="Proteomes" id="UP000005237"/>
    </source>
</evidence>
<dbReference type="InterPro" id="IPR010761">
    <property type="entry name" value="Clc_prot-like"/>
</dbReference>
<keyword evidence="1" id="KW-1133">Transmembrane helix</keyword>
<dbReference type="GO" id="GO:0016020">
    <property type="term" value="C:membrane"/>
    <property type="evidence" value="ECO:0007669"/>
    <property type="project" value="InterPro"/>
</dbReference>
<protein>
    <submittedName>
        <fullName evidence="2">Uncharacterized protein</fullName>
    </submittedName>
</protein>
<proteinExistence type="predicted"/>
<evidence type="ECO:0000256" key="1">
    <source>
        <dbReference type="SAM" id="Phobius"/>
    </source>
</evidence>